<name>A0A0E9N0E9_9BACT</name>
<feature type="signal peptide" evidence="1">
    <location>
        <begin position="1"/>
        <end position="26"/>
    </location>
</feature>
<gene>
    <name evidence="3" type="ORF">FPE01S_02_03570</name>
</gene>
<comment type="caution">
    <text evidence="3">The sequence shown here is derived from an EMBL/GenBank/DDBJ whole genome shotgun (WGS) entry which is preliminary data.</text>
</comment>
<dbReference type="EMBL" id="BBWV01000002">
    <property type="protein sequence ID" value="GAO43253.1"/>
    <property type="molecule type" value="Genomic_DNA"/>
</dbReference>
<evidence type="ECO:0000313" key="3">
    <source>
        <dbReference type="EMBL" id="GAO43253.1"/>
    </source>
</evidence>
<dbReference type="InterPro" id="IPR013783">
    <property type="entry name" value="Ig-like_fold"/>
</dbReference>
<feature type="domain" description="PKD/Chitinase" evidence="2">
    <location>
        <begin position="776"/>
        <end position="865"/>
    </location>
</feature>
<dbReference type="InterPro" id="IPR026444">
    <property type="entry name" value="Secre_tail"/>
</dbReference>
<dbReference type="GO" id="GO:0016020">
    <property type="term" value="C:membrane"/>
    <property type="evidence" value="ECO:0007669"/>
    <property type="project" value="TreeGrafter"/>
</dbReference>
<dbReference type="InterPro" id="IPR025975">
    <property type="entry name" value="Polysacc_lyase"/>
</dbReference>
<feature type="domain" description="PKD/Chitinase" evidence="2">
    <location>
        <begin position="286"/>
        <end position="375"/>
    </location>
</feature>
<dbReference type="Pfam" id="PF14099">
    <property type="entry name" value="Polysacc_lyase"/>
    <property type="match status" value="1"/>
</dbReference>
<evidence type="ECO:0000313" key="4">
    <source>
        <dbReference type="Proteomes" id="UP000033121"/>
    </source>
</evidence>
<feature type="domain" description="PKD/Chitinase" evidence="2">
    <location>
        <begin position="579"/>
        <end position="668"/>
    </location>
</feature>
<organism evidence="3 4">
    <name type="scientific">Flavihumibacter petaseus NBRC 106054</name>
    <dbReference type="NCBI Taxonomy" id="1220578"/>
    <lineage>
        <taxon>Bacteria</taxon>
        <taxon>Pseudomonadati</taxon>
        <taxon>Bacteroidota</taxon>
        <taxon>Chitinophagia</taxon>
        <taxon>Chitinophagales</taxon>
        <taxon>Chitinophagaceae</taxon>
        <taxon>Flavihumibacter</taxon>
    </lineage>
</organism>
<dbReference type="GO" id="GO:0031410">
    <property type="term" value="C:cytoplasmic vesicle"/>
    <property type="evidence" value="ECO:0007669"/>
    <property type="project" value="TreeGrafter"/>
</dbReference>
<dbReference type="RefSeq" id="WP_083990243.1">
    <property type="nucleotide sequence ID" value="NZ_BBWV01000002.1"/>
</dbReference>
<dbReference type="Pfam" id="PF18962">
    <property type="entry name" value="Por_Secre_tail"/>
    <property type="match status" value="1"/>
</dbReference>
<proteinExistence type="predicted"/>
<dbReference type="SUPFAM" id="SSF49299">
    <property type="entry name" value="PKD domain"/>
    <property type="match status" value="6"/>
</dbReference>
<sequence length="980" mass="105725">MKASRIFRRLCCWLLVSNIIAVQELAAQSNTILYSDFEGPNISLGWDGMETCCSYSMTTSTTYKRTGKQSLRLELRKTDTEIYGNKRAELADNSYPIPHETNRRWWGFSTFFPPDFQKDSVHEIFAQWHYRATSSNISASPPLSLQVYKGDWILEIRYDSVDINTDKGSNIKLVSINLGPWTKSAWTDWVFNYNYSPNDDGSLKVWKNGQLVVDYKGKCYYKGSYDPFFKIGIYRWVWGATWPSVLEQSVLNTRVYYVDNVRIGNKQSILQDFLLPASLPTNVTPVATAGDDQSMPVPYYTATLKSTGTFDPDGTIAGYQWNQESGPNIPTLADPKAADLKISGMKQGSYRFRLTVTDNQGAKSSSTAEVTVTGTAAINQPPIAFAGNTKILTLPTNAVTLSGTGSTDPDGQIASYTWSQESGPYTAQILNPKSGSTTVSALQKGSYYFKLVVADNSGAIATDYVQVYVDGVAAMPNVAPVAAAGNAQTITLPVNSVTLSGSASYDSDGSISAYRWTQLSGPSTATLGNAATATATAGSLVAGTYVFSLQVTDNSGATDTAQVAAVVNPVPAGVNVPPVANAGTNQTFPYYYNTITLRGTGSYDPDGTVVAYQWSQDSGPAVLLSTPDSVSTLARNVTVSGTYVFRLRVTDNKGLTSSGTVTVVLTPAVDGVSGIPSPNTLPVARPGSNASYQNMYNTITLNGNQSTDSDGLIVKYKWVQESGPSIQLATPDSFYCLARNPQVATYVFRLIVTDNKGGVSSAPVTYNLLPVNVKPVANAGSSQTFQIMYTTITLNGGLSADSDGVISKYRWDKESGPSAGTSSTPDSVVNVVRGIAVGTYVFRLVVTDDDGAADTARVTINVLPITTTARVTGGTETIAAEPTAFRRSGDVWKWGQLQAVTYPNPVRNQLQLEMNSKDQGRVVVRLFDLHGALIWQDRFEKNGARVNRTLYLSGVPAGIYLLKVTQGDRSILSKQVSKLE</sequence>
<accession>A0A0E9N0E9</accession>
<dbReference type="STRING" id="1220578.FPE01S_02_03570"/>
<dbReference type="InterPro" id="IPR029865">
    <property type="entry name" value="KIAA0319-like"/>
</dbReference>
<dbReference type="InterPro" id="IPR022409">
    <property type="entry name" value="PKD/Chitinase_dom"/>
</dbReference>
<keyword evidence="4" id="KW-1185">Reference proteome</keyword>
<dbReference type="PANTHER" id="PTHR46182">
    <property type="entry name" value="FI19480P1"/>
    <property type="match status" value="1"/>
</dbReference>
<dbReference type="PANTHER" id="PTHR46182:SF2">
    <property type="entry name" value="FI19480P1"/>
    <property type="match status" value="1"/>
</dbReference>
<feature type="domain" description="PKD/Chitinase" evidence="2">
    <location>
        <begin position="383"/>
        <end position="472"/>
    </location>
</feature>
<dbReference type="InterPro" id="IPR035986">
    <property type="entry name" value="PKD_dom_sf"/>
</dbReference>
<evidence type="ECO:0000259" key="2">
    <source>
        <dbReference type="SMART" id="SM00089"/>
    </source>
</evidence>
<protein>
    <recommendedName>
        <fullName evidence="2">PKD/Chitinase domain-containing protein</fullName>
    </recommendedName>
</protein>
<reference evidence="3 4" key="1">
    <citation type="submission" date="2015-04" db="EMBL/GenBank/DDBJ databases">
        <title>Whole genome shotgun sequence of Flavihumibacter petaseus NBRC 106054.</title>
        <authorList>
            <person name="Miyazawa S."/>
            <person name="Hosoyama A."/>
            <person name="Hashimoto M."/>
            <person name="Noguchi M."/>
            <person name="Tsuchikane K."/>
            <person name="Ohji S."/>
            <person name="Yamazoe A."/>
            <person name="Ichikawa N."/>
            <person name="Kimura A."/>
            <person name="Fujita N."/>
        </authorList>
    </citation>
    <scope>NUCLEOTIDE SEQUENCE [LARGE SCALE GENOMIC DNA]</scope>
    <source>
        <strain evidence="3 4">NBRC 106054</strain>
    </source>
</reference>
<feature type="domain" description="PKD/Chitinase" evidence="2">
    <location>
        <begin position="481"/>
        <end position="570"/>
    </location>
</feature>
<keyword evidence="1" id="KW-0732">Signal</keyword>
<dbReference type="NCBIfam" id="TIGR04183">
    <property type="entry name" value="Por_Secre_tail"/>
    <property type="match status" value="1"/>
</dbReference>
<dbReference type="OrthoDB" id="9805017at2"/>
<feature type="chain" id="PRO_5002430111" description="PKD/Chitinase domain-containing protein" evidence="1">
    <location>
        <begin position="27"/>
        <end position="980"/>
    </location>
</feature>
<dbReference type="AlphaFoldDB" id="A0A0E9N0E9"/>
<dbReference type="Gene3D" id="2.60.40.10">
    <property type="entry name" value="Immunoglobulins"/>
    <property type="match status" value="6"/>
</dbReference>
<dbReference type="Proteomes" id="UP000033121">
    <property type="component" value="Unassembled WGS sequence"/>
</dbReference>
<feature type="domain" description="PKD/Chitinase" evidence="2">
    <location>
        <begin position="683"/>
        <end position="771"/>
    </location>
</feature>
<dbReference type="Pfam" id="PF22352">
    <property type="entry name" value="K319L-like_PKD"/>
    <property type="match status" value="6"/>
</dbReference>
<evidence type="ECO:0000256" key="1">
    <source>
        <dbReference type="SAM" id="SignalP"/>
    </source>
</evidence>
<dbReference type="Gene3D" id="2.60.120.200">
    <property type="match status" value="1"/>
</dbReference>
<dbReference type="SMART" id="SM00089">
    <property type="entry name" value="PKD"/>
    <property type="match status" value="6"/>
</dbReference>